<evidence type="ECO:0000256" key="2">
    <source>
        <dbReference type="ARBA" id="ARBA00010231"/>
    </source>
</evidence>
<dbReference type="SUPFAM" id="SSF53738">
    <property type="entry name" value="Phosphoglucomutase, first 3 domains"/>
    <property type="match status" value="3"/>
</dbReference>
<evidence type="ECO:0000259" key="7">
    <source>
        <dbReference type="Pfam" id="PF02880"/>
    </source>
</evidence>
<dbReference type="InterPro" id="IPR005846">
    <property type="entry name" value="A-D-PHexomutase_a/b/a-III"/>
</dbReference>
<feature type="region of interest" description="Disordered" evidence="4">
    <location>
        <begin position="152"/>
        <end position="176"/>
    </location>
</feature>
<sequence>MNEHDFLKLQNGSDIRGVALEGVDGEHVNLTTEVCRNIGAAFALWLSAKTGRSTDTLVIGIGRDSRLSGEALENALVEGLAAQRVTIIRCSLATTPAMFMGTVFKETNFDGSIMITASHLPFNRNGFKFFDKSSGLERADITEILRSAAAQHDSSAQQSTAIPPDSTTQQSVGTQHPNIKSVHTYSGEHISPKCRSFDLIARYSKHLQDAIQKGLNFHAEKPLANLKIAVDAGNGAGGFFAEQVLKELGADTSGSRFLEPDGTFPNHIPNPENKAAMEAAKTATVQSHSDLGLIFDTDVDRMSAVLSDGTEVNRDAIIAMTAAILAPDYPHSTIVTDSVTSDRLTFFLEQVLGLTHLRYMRGYKNVINKCRELNEQGIISPLAMETSGHGALKDNYYLDDGAFLAVKLITALANAKYAGKNIESLIEKLPPMVEETELRFKIRGEDFKEYGTSILQAFKERAEKAGFELPQSYEGVRISFKNGEVQGWILLRLSLHDPVMPLNIESARKGDLVKLKAIARTLLEGFDRLDVSTLE</sequence>
<dbReference type="AlphaFoldDB" id="A0AA87TFE5"/>
<comment type="cofactor">
    <cofactor evidence="1">
        <name>Mg(2+)</name>
        <dbReference type="ChEBI" id="CHEBI:18420"/>
    </cofactor>
</comment>
<dbReference type="InterPro" id="IPR005844">
    <property type="entry name" value="A-D-PHexomutase_a/b/a-I"/>
</dbReference>
<dbReference type="Gene3D" id="3.30.310.50">
    <property type="entry name" value="Alpha-D-phosphohexomutase, C-terminal domain"/>
    <property type="match status" value="1"/>
</dbReference>
<dbReference type="Pfam" id="PF02879">
    <property type="entry name" value="PGM_PMM_II"/>
    <property type="match status" value="1"/>
</dbReference>
<dbReference type="Proteomes" id="UP000014634">
    <property type="component" value="Unassembled WGS sequence"/>
</dbReference>
<evidence type="ECO:0000313" key="9">
    <source>
        <dbReference type="Proteomes" id="UP000014634"/>
    </source>
</evidence>
<feature type="domain" description="Alpha-D-phosphohexomutase alpha/beta/alpha" evidence="5">
    <location>
        <begin position="10"/>
        <end position="148"/>
    </location>
</feature>
<comment type="similarity">
    <text evidence="2">Belongs to the phosphohexose mutase family.</text>
</comment>
<dbReference type="PANTHER" id="PTHR42946">
    <property type="entry name" value="PHOSPHOHEXOSE MUTASE"/>
    <property type="match status" value="1"/>
</dbReference>
<comment type="caution">
    <text evidence="8">The sequence shown here is derived from an EMBL/GenBank/DDBJ whole genome shotgun (WGS) entry which is preliminary data.</text>
</comment>
<feature type="domain" description="Alpha-D-phosphohexomutase alpha/beta/alpha" evidence="7">
    <location>
        <begin position="315"/>
        <end position="430"/>
    </location>
</feature>
<feature type="domain" description="Alpha-D-phosphohexomutase alpha/beta/alpha" evidence="6">
    <location>
        <begin position="202"/>
        <end position="308"/>
    </location>
</feature>
<keyword evidence="3" id="KW-0597">Phosphoprotein</keyword>
<dbReference type="Pfam" id="PF02880">
    <property type="entry name" value="PGM_PMM_III"/>
    <property type="match status" value="1"/>
</dbReference>
<dbReference type="CDD" id="cd03089">
    <property type="entry name" value="PMM_PGM"/>
    <property type="match status" value="1"/>
</dbReference>
<protein>
    <recommendedName>
        <fullName evidence="10">Phosphomannomutase/phosphoglucomutase</fullName>
    </recommendedName>
</protein>
<evidence type="ECO:0000259" key="5">
    <source>
        <dbReference type="Pfam" id="PF02878"/>
    </source>
</evidence>
<dbReference type="GO" id="GO:0004615">
    <property type="term" value="F:phosphomannomutase activity"/>
    <property type="evidence" value="ECO:0007669"/>
    <property type="project" value="TreeGrafter"/>
</dbReference>
<evidence type="ECO:0000256" key="1">
    <source>
        <dbReference type="ARBA" id="ARBA00001946"/>
    </source>
</evidence>
<dbReference type="InterPro" id="IPR050060">
    <property type="entry name" value="Phosphoglucosamine_mutase"/>
</dbReference>
<dbReference type="FunFam" id="3.40.120.10:FF:000010">
    <property type="entry name" value="phosphomannomutase/phosphoglucomutase isoform X1"/>
    <property type="match status" value="1"/>
</dbReference>
<evidence type="ECO:0000259" key="6">
    <source>
        <dbReference type="Pfam" id="PF02879"/>
    </source>
</evidence>
<feature type="compositionally biased region" description="Polar residues" evidence="4">
    <location>
        <begin position="165"/>
        <end position="176"/>
    </location>
</feature>
<name>A0AA87TFE5_TREMD</name>
<dbReference type="RefSeq" id="WP_016522718.1">
    <property type="nucleotide sequence ID" value="NZ_KE332517.1"/>
</dbReference>
<dbReference type="PRINTS" id="PR00509">
    <property type="entry name" value="PGMPMM"/>
</dbReference>
<dbReference type="InterPro" id="IPR005841">
    <property type="entry name" value="Alpha-D-phosphohexomutase_SF"/>
</dbReference>
<gene>
    <name evidence="8" type="ORF">HMPREF9195_00748</name>
</gene>
<dbReference type="Pfam" id="PF02878">
    <property type="entry name" value="PGM_PMM_I"/>
    <property type="match status" value="1"/>
</dbReference>
<dbReference type="EMBL" id="ATFE01000004">
    <property type="protein sequence ID" value="EPF29462.1"/>
    <property type="molecule type" value="Genomic_DNA"/>
</dbReference>
<proteinExistence type="inferred from homology"/>
<evidence type="ECO:0000256" key="3">
    <source>
        <dbReference type="ARBA" id="ARBA00022553"/>
    </source>
</evidence>
<reference evidence="8 9" key="1">
    <citation type="submission" date="2013-04" db="EMBL/GenBank/DDBJ databases">
        <title>The Genome Sequence of Treponema medium ATCC 700293.</title>
        <authorList>
            <consortium name="The Broad Institute Genomics Platform"/>
            <person name="Earl A."/>
            <person name="Ward D."/>
            <person name="Feldgarden M."/>
            <person name="Gevers D."/>
            <person name="Leonetti C."/>
            <person name="Blanton J.M."/>
            <person name="Dewhirst F.E."/>
            <person name="Izard J."/>
            <person name="Walker B."/>
            <person name="Young S."/>
            <person name="Zeng Q."/>
            <person name="Gargeya S."/>
            <person name="Fitzgerald M."/>
            <person name="Haas B."/>
            <person name="Abouelleil A."/>
            <person name="Allen A.W."/>
            <person name="Alvarado L."/>
            <person name="Arachchi H.M."/>
            <person name="Berlin A.M."/>
            <person name="Chapman S.B."/>
            <person name="Gainer-Dewar J."/>
            <person name="Goldberg J."/>
            <person name="Griggs A."/>
            <person name="Gujja S."/>
            <person name="Hansen M."/>
            <person name="Howarth C."/>
            <person name="Imamovic A."/>
            <person name="Ireland A."/>
            <person name="Larimer J."/>
            <person name="McCowan C."/>
            <person name="Murphy C."/>
            <person name="Pearson M."/>
            <person name="Poon T.W."/>
            <person name="Priest M."/>
            <person name="Roberts A."/>
            <person name="Saif S."/>
            <person name="Shea T."/>
            <person name="Sisk P."/>
            <person name="Sykes S."/>
            <person name="Wortman J."/>
            <person name="Nusbaum C."/>
            <person name="Birren B."/>
        </authorList>
    </citation>
    <scope>NUCLEOTIDE SEQUENCE [LARGE SCALE GENOMIC DNA]</scope>
    <source>
        <strain evidence="8 9">ATCC 700293</strain>
    </source>
</reference>
<accession>A0AA87TFE5</accession>
<dbReference type="GO" id="GO:0005975">
    <property type="term" value="P:carbohydrate metabolic process"/>
    <property type="evidence" value="ECO:0007669"/>
    <property type="project" value="InterPro"/>
</dbReference>
<dbReference type="Gene3D" id="3.40.120.10">
    <property type="entry name" value="Alpha-D-Glucose-1,6-Bisphosphate, subunit A, domain 3"/>
    <property type="match status" value="3"/>
</dbReference>
<evidence type="ECO:0000256" key="4">
    <source>
        <dbReference type="SAM" id="MobiDB-lite"/>
    </source>
</evidence>
<evidence type="ECO:0008006" key="10">
    <source>
        <dbReference type="Google" id="ProtNLM"/>
    </source>
</evidence>
<dbReference type="InterPro" id="IPR005845">
    <property type="entry name" value="A-D-PHexomutase_a/b/a-II"/>
</dbReference>
<dbReference type="PANTHER" id="PTHR42946:SF1">
    <property type="entry name" value="PHOSPHOGLUCOMUTASE (ALPHA-D-GLUCOSE-1,6-BISPHOSPHATE-DEPENDENT)"/>
    <property type="match status" value="1"/>
</dbReference>
<dbReference type="InterPro" id="IPR016055">
    <property type="entry name" value="A-D-PHexomutase_a/b/a-I/II/III"/>
</dbReference>
<organism evidence="8 9">
    <name type="scientific">Treponema medium ATCC 700293</name>
    <dbReference type="NCBI Taxonomy" id="1125700"/>
    <lineage>
        <taxon>Bacteria</taxon>
        <taxon>Pseudomonadati</taxon>
        <taxon>Spirochaetota</taxon>
        <taxon>Spirochaetia</taxon>
        <taxon>Spirochaetales</taxon>
        <taxon>Treponemataceae</taxon>
        <taxon>Treponema</taxon>
    </lineage>
</organism>
<evidence type="ECO:0000313" key="8">
    <source>
        <dbReference type="EMBL" id="EPF29462.1"/>
    </source>
</evidence>